<dbReference type="HOGENOM" id="CLU_2698730_0_0_6"/>
<evidence type="ECO:0000313" key="2">
    <source>
        <dbReference type="Proteomes" id="UP000006859"/>
    </source>
</evidence>
<dbReference type="EMBL" id="CP002038">
    <property type="protein sequence ID" value="ADM99924.1"/>
    <property type="molecule type" value="Genomic_DNA"/>
</dbReference>
<organism evidence="1 2">
    <name type="scientific">Dickeya dadantii (strain 3937)</name>
    <name type="common">Erwinia chrysanthemi (strain 3937)</name>
    <dbReference type="NCBI Taxonomy" id="198628"/>
    <lineage>
        <taxon>Bacteria</taxon>
        <taxon>Pseudomonadati</taxon>
        <taxon>Pseudomonadota</taxon>
        <taxon>Gammaproteobacteria</taxon>
        <taxon>Enterobacterales</taxon>
        <taxon>Pectobacteriaceae</taxon>
        <taxon>Dickeya</taxon>
    </lineage>
</organism>
<proteinExistence type="predicted"/>
<protein>
    <submittedName>
        <fullName evidence="1">Uncharacterized protein</fullName>
    </submittedName>
</protein>
<evidence type="ECO:0000313" key="1">
    <source>
        <dbReference type="EMBL" id="ADM99924.1"/>
    </source>
</evidence>
<dbReference type="KEGG" id="ddd:Dda3937_04396"/>
<dbReference type="AlphaFoldDB" id="E0SEJ0"/>
<name>E0SEJ0_DICD3</name>
<sequence>MRHMKLNSVIKTLSHITTMRCISVILRFVVEWAMCGQDMLFEASSIFRDFRYALPTCHHRNRYFCVFCATAIN</sequence>
<dbReference type="STRING" id="198628.Dda3937_04396"/>
<dbReference type="Proteomes" id="UP000006859">
    <property type="component" value="Chromosome"/>
</dbReference>
<gene>
    <name evidence="1" type="ordered locus">Dda3937_04396</name>
</gene>
<keyword evidence="2" id="KW-1185">Reference proteome</keyword>
<reference evidence="1 2" key="1">
    <citation type="journal article" date="2011" name="J. Bacteriol.">
        <title>Genome sequence of the plant-pathogenic bacterium Dickeya dadantii 3937.</title>
        <authorList>
            <person name="Glasner J.D."/>
            <person name="Yang C.H."/>
            <person name="Reverchon S."/>
            <person name="Hugouvieux-Cotte-Pattat N."/>
            <person name="Condemine G."/>
            <person name="Bohin J.P."/>
            <person name="Van Gijsegem F."/>
            <person name="Yang S."/>
            <person name="Franza T."/>
            <person name="Expert D."/>
            <person name="Plunkett G. III"/>
            <person name="San Francisco M.J."/>
            <person name="Charkowski A.O."/>
            <person name="Py B."/>
            <person name="Bell K."/>
            <person name="Rauscher L."/>
            <person name="Rodriguez-Palenzuela P."/>
            <person name="Toussaint A."/>
            <person name="Holeva M.C."/>
            <person name="He S.Y."/>
            <person name="Douet V."/>
            <person name="Boccara M."/>
            <person name="Blanco C."/>
            <person name="Toth I."/>
            <person name="Anderson B.D."/>
            <person name="Biehl B.S."/>
            <person name="Mau B."/>
            <person name="Flynn S.M."/>
            <person name="Barras F."/>
            <person name="Lindeberg M."/>
            <person name="Birch P.R."/>
            <person name="Tsuyumu S."/>
            <person name="Shi X."/>
            <person name="Hibbing M."/>
            <person name="Yap M.N."/>
            <person name="Carpentier M."/>
            <person name="Dassa E."/>
            <person name="Umehara M."/>
            <person name="Kim J.F."/>
            <person name="Rusch M."/>
            <person name="Soni P."/>
            <person name="Mayhew G.F."/>
            <person name="Fouts D.E."/>
            <person name="Gill S.R."/>
            <person name="Blattner F.R."/>
            <person name="Keen N.T."/>
            <person name="Perna N.T."/>
        </authorList>
    </citation>
    <scope>NUCLEOTIDE SEQUENCE [LARGE SCALE GENOMIC DNA]</scope>
    <source>
        <strain evidence="1 2">3937</strain>
    </source>
</reference>
<accession>E0SEJ0</accession>